<dbReference type="CDD" id="cd01949">
    <property type="entry name" value="GGDEF"/>
    <property type="match status" value="1"/>
</dbReference>
<evidence type="ECO:0000313" key="3">
    <source>
        <dbReference type="EMBL" id="OJF98730.1"/>
    </source>
</evidence>
<dbReference type="PANTHER" id="PTHR44757:SF2">
    <property type="entry name" value="BIOFILM ARCHITECTURE MAINTENANCE PROTEIN MBAA"/>
    <property type="match status" value="1"/>
</dbReference>
<dbReference type="InterPro" id="IPR052155">
    <property type="entry name" value="Biofilm_reg_signaling"/>
</dbReference>
<dbReference type="SUPFAM" id="SSF55073">
    <property type="entry name" value="Nucleotide cyclase"/>
    <property type="match status" value="1"/>
</dbReference>
<gene>
    <name evidence="3" type="ORF">AX760_01440</name>
    <name evidence="4" type="ORF">AX760_02370</name>
</gene>
<dbReference type="InterPro" id="IPR000160">
    <property type="entry name" value="GGDEF_dom"/>
</dbReference>
<dbReference type="InterPro" id="IPR000014">
    <property type="entry name" value="PAS"/>
</dbReference>
<dbReference type="PROSITE" id="PS50887">
    <property type="entry name" value="GGDEF"/>
    <property type="match status" value="1"/>
</dbReference>
<proteinExistence type="predicted"/>
<dbReference type="SUPFAM" id="SSF55785">
    <property type="entry name" value="PYP-like sensor domain (PAS domain)"/>
    <property type="match status" value="3"/>
</dbReference>
<evidence type="ECO:0008006" key="6">
    <source>
        <dbReference type="Google" id="ProtNLM"/>
    </source>
</evidence>
<dbReference type="EMBL" id="LSRP01000074">
    <property type="protein sequence ID" value="OJF98882.1"/>
    <property type="molecule type" value="Genomic_DNA"/>
</dbReference>
<evidence type="ECO:0000313" key="4">
    <source>
        <dbReference type="EMBL" id="OJF98882.1"/>
    </source>
</evidence>
<dbReference type="PANTHER" id="PTHR44757">
    <property type="entry name" value="DIGUANYLATE CYCLASE DGCP"/>
    <property type="match status" value="1"/>
</dbReference>
<dbReference type="Gene3D" id="3.30.70.270">
    <property type="match status" value="1"/>
</dbReference>
<dbReference type="CDD" id="cd00130">
    <property type="entry name" value="PAS"/>
    <property type="match status" value="2"/>
</dbReference>
<dbReference type="AlphaFoldDB" id="A0A657LWH4"/>
<dbReference type="InterPro" id="IPR029787">
    <property type="entry name" value="Nucleotide_cyclase"/>
</dbReference>
<feature type="domain" description="GGDEF" evidence="2">
    <location>
        <begin position="418"/>
        <end position="549"/>
    </location>
</feature>
<keyword evidence="5" id="KW-1185">Reference proteome</keyword>
<dbReference type="InterPro" id="IPR043128">
    <property type="entry name" value="Rev_trsase/Diguanyl_cyclase"/>
</dbReference>
<reference evidence="4 5" key="1">
    <citation type="submission" date="2016-02" db="EMBL/GenBank/DDBJ databases">
        <title>Genome sequencing of a beta-galactosidase producing bacteria Rhizobium sp. 59.</title>
        <authorList>
            <person name="Wang D."/>
            <person name="Kot W."/>
            <person name="Qin Y."/>
            <person name="Hansen L."/>
            <person name="Naqvi K."/>
            <person name="Rensing C."/>
        </authorList>
    </citation>
    <scope>NUCLEOTIDE SEQUENCE [LARGE SCALE GENOMIC DNA]</scope>
    <source>
        <strain evidence="4 5">59</strain>
    </source>
</reference>
<dbReference type="InterPro" id="IPR035965">
    <property type="entry name" value="PAS-like_dom_sf"/>
</dbReference>
<dbReference type="Pfam" id="PF00990">
    <property type="entry name" value="GGDEF"/>
    <property type="match status" value="1"/>
</dbReference>
<organism evidence="4 5">
    <name type="scientific">Pararhizobium antarcticum</name>
    <dbReference type="NCBI Taxonomy" id="1798805"/>
    <lineage>
        <taxon>Bacteria</taxon>
        <taxon>Pseudomonadati</taxon>
        <taxon>Pseudomonadota</taxon>
        <taxon>Alphaproteobacteria</taxon>
        <taxon>Hyphomicrobiales</taxon>
        <taxon>Rhizobiaceae</taxon>
        <taxon>Rhizobium/Agrobacterium group</taxon>
        <taxon>Pararhizobium</taxon>
    </lineage>
</organism>
<sequence>MGVRCRRCELTDFTSADAQVFLGAVPSASLCVNAGGVILFANEAVLAIAGPGPLTRTPVSRLLPQWHALSATQAQSYRRETVLLRHDGSAIPVELSIVRWDREGASLTGVVIRDLIDEQALDHMRLELERQREQVLAEAEAAHRRLGFIIDMLPLAVCVFDAEDKYVLWNARYADLYPEIAAHLRPGISFRDILRISLDSGEMPEKVEDGDHWLEQRMAKHALPVSQEEQMLRDGRWLRHDDRRTPDGGAIGMRIDITDLKRREDSMRQLFDANPMPMMLCALDTLDIIDLNQAAIALYGFSRDELLGKAVTDLHVADEGARFGKAIVDIDGDSESRTVWRHRTAAGEERHVLIYVRFLNEGANRHLLLTIADVSDRVQAEAHATHLAHHDALTGLPNRMRFRQALEAALVAAMLSGEEVAVHYLDLDGFKPVNDTFGHATGDSVLKQVAERLTGVLGEGDLVARLGGDEFAILQHASAANAEAVAKRCIQALSQPFSIADDRIDISASIGIAVSPANGSDPDGLMSAADTALYQAKAEGKNTWRHSRSQV</sequence>
<dbReference type="Pfam" id="PF13426">
    <property type="entry name" value="PAS_9"/>
    <property type="match status" value="2"/>
</dbReference>
<evidence type="ECO:0000259" key="1">
    <source>
        <dbReference type="PROSITE" id="PS50112"/>
    </source>
</evidence>
<dbReference type="GO" id="GO:0003824">
    <property type="term" value="F:catalytic activity"/>
    <property type="evidence" value="ECO:0007669"/>
    <property type="project" value="UniProtKB-ARBA"/>
</dbReference>
<dbReference type="SMART" id="SM00267">
    <property type="entry name" value="GGDEF"/>
    <property type="match status" value="1"/>
</dbReference>
<protein>
    <recommendedName>
        <fullName evidence="6">Diguanylate cyclase</fullName>
    </recommendedName>
</protein>
<dbReference type="Gene3D" id="3.30.450.20">
    <property type="entry name" value="PAS domain"/>
    <property type="match status" value="3"/>
</dbReference>
<accession>A0A657LWH4</accession>
<dbReference type="FunFam" id="3.30.70.270:FF:000001">
    <property type="entry name" value="Diguanylate cyclase domain protein"/>
    <property type="match status" value="1"/>
</dbReference>
<comment type="caution">
    <text evidence="4">The sequence shown here is derived from an EMBL/GenBank/DDBJ whole genome shotgun (WGS) entry which is preliminary data.</text>
</comment>
<dbReference type="PROSITE" id="PS50112">
    <property type="entry name" value="PAS"/>
    <property type="match status" value="1"/>
</dbReference>
<dbReference type="EMBL" id="LSRP01000074">
    <property type="protein sequence ID" value="OJF98730.1"/>
    <property type="molecule type" value="Genomic_DNA"/>
</dbReference>
<dbReference type="Proteomes" id="UP000182661">
    <property type="component" value="Unassembled WGS sequence"/>
</dbReference>
<dbReference type="Pfam" id="PF12860">
    <property type="entry name" value="PAS_7"/>
    <property type="match status" value="1"/>
</dbReference>
<name>A0A657LWH4_9HYPH</name>
<dbReference type="SMART" id="SM00091">
    <property type="entry name" value="PAS"/>
    <property type="match status" value="3"/>
</dbReference>
<dbReference type="NCBIfam" id="TIGR00254">
    <property type="entry name" value="GGDEF"/>
    <property type="match status" value="1"/>
</dbReference>
<evidence type="ECO:0000313" key="5">
    <source>
        <dbReference type="Proteomes" id="UP000182661"/>
    </source>
</evidence>
<dbReference type="NCBIfam" id="TIGR00229">
    <property type="entry name" value="sensory_box"/>
    <property type="match status" value="1"/>
</dbReference>
<evidence type="ECO:0000259" key="2">
    <source>
        <dbReference type="PROSITE" id="PS50887"/>
    </source>
</evidence>
<feature type="domain" description="PAS" evidence="1">
    <location>
        <begin position="263"/>
        <end position="314"/>
    </location>
</feature>